<feature type="region of interest" description="Disordered" evidence="7">
    <location>
        <begin position="303"/>
        <end position="327"/>
    </location>
</feature>
<feature type="compositionally biased region" description="Polar residues" evidence="7">
    <location>
        <begin position="1571"/>
        <end position="1583"/>
    </location>
</feature>
<feature type="compositionally biased region" description="Low complexity" evidence="7">
    <location>
        <begin position="539"/>
        <end position="550"/>
    </location>
</feature>
<feature type="region of interest" description="Disordered" evidence="7">
    <location>
        <begin position="1193"/>
        <end position="1224"/>
    </location>
</feature>
<dbReference type="GO" id="GO:0061061">
    <property type="term" value="P:muscle structure development"/>
    <property type="evidence" value="ECO:0007669"/>
    <property type="project" value="TreeGrafter"/>
</dbReference>
<dbReference type="GO" id="GO:0051371">
    <property type="term" value="F:muscle alpha-actinin binding"/>
    <property type="evidence" value="ECO:0007669"/>
    <property type="project" value="TreeGrafter"/>
</dbReference>
<dbReference type="InterPro" id="IPR001478">
    <property type="entry name" value="PDZ"/>
</dbReference>
<dbReference type="Pfam" id="PF00595">
    <property type="entry name" value="PDZ"/>
    <property type="match status" value="1"/>
</dbReference>
<reference evidence="11 12" key="1">
    <citation type="submission" date="2023-11" db="EMBL/GenBank/DDBJ databases">
        <authorList>
            <person name="Okamura Y."/>
        </authorList>
    </citation>
    <scope>NUCLEOTIDE SEQUENCE [LARGE SCALE GENOMIC DNA]</scope>
</reference>
<dbReference type="FunFam" id="2.10.110.10:FF:000069">
    <property type="entry name" value="Uncharacterized protein, isoform Z"/>
    <property type="match status" value="1"/>
</dbReference>
<feature type="compositionally biased region" description="Polar residues" evidence="7">
    <location>
        <begin position="380"/>
        <end position="396"/>
    </location>
</feature>
<feature type="domain" description="LIM zinc-binding" evidence="9">
    <location>
        <begin position="2011"/>
        <end position="2073"/>
    </location>
</feature>
<accession>A0AAV1JYR1</accession>
<sequence length="2368" mass="259810">MAEGIVLGEKREILNAETSVAGRRRQRMLAAARGQASNDRHRINNTALGKSAERVTRDLATVAARRFADRTRAPNLATDPRSNERHPTPESADMAQLMTVRLNKSDQQPLGFRLQGGKDFGTPLVVQKVNGGSAAERAGLQAGDALIRVNNTDVYALRHQEAQDAIRAAGGALELTVQRGGGTWRPSVTPTGSLPRPGSRPLGSSPAPVTNTSLKATPQPSRAFGSGHNNVAKPFGYMNGNDSKGIVNKQYNSPVNMYSDKTIAETLSAQTEVLAGGVLGVNFKKNEKTYDSEKSAVFKVLQEEQNDPEPVEAPSAPTTPVSGLRHVPAPVAKPEASLNNTEPPQTFYSRASVTRAGAPSGSLHSNTRTAHPPQKPQPRRVQSLSRESTGAQTPNHLTPEPVHRPSIPVGCHQVLPDGQIALGAPAHPQPSNHLPVVHDPPYCSDCGSHIVGVFVRIKDKNLHVECFKCSTCGSSLKNQGYYNLNGKLYCDIHAKLVARQNPPAPNLEPVTVAPGGRIPTNSYTTPLPPLSTGNYTNGSSSMFSPSSNLSGPKPFGSSIGSAYSPSLSPRSAPMSPARPVNAPAPVHVPTPAAPLSAPFAPKAPVSIFKAKNVKSIVWPPPNPPEDETPSLSSESAPNTLVKDNTTLTSETMIKTATNESKVAKDEFMSGDQFISTLQDTAFSSSVSFSSASMSAATTASSFSKSSMQSNSQMTQEVSSCTVQSYSEQASSQGQTYMMYQTQAPGIMSVDSENRSMDKKSKHEVRELHSNENATISSSFGTDAGSINMQPYKNLENQIGNNYTYTPPTQIHTQNMNQYDANTESKQVITNFSENMSQGFTIQDSSNTNFCSRGKPINEIDQSIDYINKIPTGPILQRESTNPSSKICSKLEPKPLPQSQPSKLKQNTSASAKKISNKQKTATCKSSEIKHISPMVEALTTIPDRPFTPVSNICTIQSNFLEEGFTDTFNNTNLSKSNVNDVQDCGLILSGPQHNILRPVENYEPLTLKIDDKNTSICSNSQLPSQVSAFAPVGKGRQELQSMSSMSNNMTTQNITTNTQHSTFTTSANTHAMSSVKLTQSYYEQLDQKACSSSTTKLSTSKAGDVSIRKGNANKPQMQMKETPQYINSLAVSQEPFIPVVNQNTNQFINKNDNTNMSPIIAPSSTHAVSSGQQFKNLPQDLSRTSNYMVNPISMTSQTVSDETFRTSSPRSRPSTPGLINKPAPIIPHYQMNLVTVEHYAPESHTYQPSGGEGSRTPTPKTRPRTPAQGPTFKAQAPRMKDSDPQTNTGQSLTFSHQLPSNFQQDLNSIQPTPVYYEYKPPMVKEETRSNVERQSENYKQGDMSIKQDSMINQNYGQRQMETQNVAEYGQTTVQTTRKTFEEYESSQSAKMVEIKKGGPMSSESFQPIEAFRPPAINSKQTLPSSAMSFSPSQSFSSNVTNDNVDTTRQTHKSTFEMSPSISGANRAPVCDPTPSTGSSVGAAARGKTFGVSSAPKRGRGVLNKAVLPANEVQNSTGSHKMEFKSPAEERLIRKMAKMALNGYEIGIQRKIKPADHIQSMAERIQDTIVTNHPLNAENSPSGENSRDSTLKRPNKIIEKVYKQSEIEPTNNLGSGHHSLSTKFITGNVPLPPPLPTTPIPTLHNYNSINTPIILDEPVLKSAKDVNHVDKLLNGNGYSSSEETKKPGIESNGFNSLKHKNDITKTSFLTELNTSFIENNKNNIKNDNTFSNTMTKRKLFERSDALNDSNSSIDNNVTTYKTVNGKNGITEKNSFLNNIKNKSNINKMFPAQDEKDDLKSLENRPEDFKSLPNSLHDNSLYSYKTNNYNSDAKNGHDSLDCNSAKADTEEVVVRRREKKNIKKDDGRRDSHIIARPLSTMTSVDVADGHYVCHVCDKAITRGPFITALGRIWCPEHFICVNASCRRPLQDIGFVEENGQLYCEFCFEQYIAPACDKCHAKIKGDCLNAIGKHFHPECFSCVYCGKLFGNNPFFLEDGLPYCEADWNELFTTKCFACGFPVEAGDRWVEALNNNYHSQCFNCTVCKKNLEGQSFFAKGGRPFFSLSPTPSPTFCPAPPQRTRKLETPLHFDGGLFSDIRSTEGKLLSKVTVDHIHSSTKHDVTDSPGLLESYGSDGNKAFVDDIIKTETITNEDVIKVKFTPVPLEVDSLPRLSPFPNRSVTPVNYLRNDYDDLTSYKIVNSMCKEQLLQPNGQSDVVKREPSPLANMLVSEKLTIIDNYLQESLNRCSESRETIAIQVPKVESETKQYTDSMQTQNGVCKKEELSMSVVGDAQTGSSIAHTHKLNDDMRRKPKLNLNSVEKQKPGVLRSFYNLPMHYHAAILCFFLIIYNLIYQYIKQNCYGNKTRATL</sequence>
<feature type="compositionally biased region" description="Low complexity" evidence="7">
    <location>
        <begin position="1205"/>
        <end position="1216"/>
    </location>
</feature>
<evidence type="ECO:0000256" key="8">
    <source>
        <dbReference type="SAM" id="Phobius"/>
    </source>
</evidence>
<dbReference type="PROSITE" id="PS00478">
    <property type="entry name" value="LIM_DOMAIN_1"/>
    <property type="match status" value="1"/>
</dbReference>
<feature type="transmembrane region" description="Helical" evidence="8">
    <location>
        <begin position="2336"/>
        <end position="2355"/>
    </location>
</feature>
<dbReference type="InterPro" id="IPR031847">
    <property type="entry name" value="PDLI1-4/Zasp-like_mid"/>
</dbReference>
<dbReference type="GO" id="GO:0003779">
    <property type="term" value="F:actin binding"/>
    <property type="evidence" value="ECO:0007669"/>
    <property type="project" value="TreeGrafter"/>
</dbReference>
<feature type="region of interest" description="Disordered" evidence="7">
    <location>
        <begin position="1421"/>
        <end position="1445"/>
    </location>
</feature>
<dbReference type="Pfam" id="PF15936">
    <property type="entry name" value="DUF4749"/>
    <property type="match status" value="1"/>
</dbReference>
<evidence type="ECO:0000259" key="10">
    <source>
        <dbReference type="PROSITE" id="PS50106"/>
    </source>
</evidence>
<feature type="region of interest" description="Disordered" evidence="7">
    <location>
        <begin position="66"/>
        <end position="90"/>
    </location>
</feature>
<evidence type="ECO:0008006" key="13">
    <source>
        <dbReference type="Google" id="ProtNLM"/>
    </source>
</evidence>
<feature type="domain" description="PDZ" evidence="10">
    <location>
        <begin position="99"/>
        <end position="181"/>
    </location>
</feature>
<dbReference type="GO" id="GO:0046872">
    <property type="term" value="F:metal ion binding"/>
    <property type="evidence" value="ECO:0007669"/>
    <property type="project" value="UniProtKB-KW"/>
</dbReference>
<feature type="region of interest" description="Disordered" evidence="7">
    <location>
        <begin position="178"/>
        <end position="226"/>
    </location>
</feature>
<dbReference type="GO" id="GO:0005912">
    <property type="term" value="C:adherens junction"/>
    <property type="evidence" value="ECO:0007669"/>
    <property type="project" value="TreeGrafter"/>
</dbReference>
<protein>
    <recommendedName>
        <fullName evidence="13">PDZ and LIM domain protein Zasp</fullName>
    </recommendedName>
</protein>
<keyword evidence="8" id="KW-0472">Membrane</keyword>
<dbReference type="GO" id="GO:0031941">
    <property type="term" value="C:filamentous actin"/>
    <property type="evidence" value="ECO:0007669"/>
    <property type="project" value="TreeGrafter"/>
</dbReference>
<keyword evidence="3 6" id="KW-0479">Metal-binding</keyword>
<dbReference type="SMART" id="SM00132">
    <property type="entry name" value="LIM"/>
    <property type="match status" value="4"/>
</dbReference>
<dbReference type="CDD" id="cd09455">
    <property type="entry name" value="LIM1_Enigma_like_1"/>
    <property type="match status" value="1"/>
</dbReference>
<evidence type="ECO:0000256" key="3">
    <source>
        <dbReference type="ARBA" id="ARBA00022723"/>
    </source>
</evidence>
<dbReference type="GO" id="GO:0030018">
    <property type="term" value="C:Z disc"/>
    <property type="evidence" value="ECO:0007669"/>
    <property type="project" value="TreeGrafter"/>
</dbReference>
<evidence type="ECO:0000256" key="5">
    <source>
        <dbReference type="ARBA" id="ARBA00023038"/>
    </source>
</evidence>
<dbReference type="FunFam" id="2.10.110.10:FF:000060">
    <property type="entry name" value="Uncharacterized protein, isoform Z"/>
    <property type="match status" value="1"/>
</dbReference>
<dbReference type="Proteomes" id="UP001497472">
    <property type="component" value="Unassembled WGS sequence"/>
</dbReference>
<name>A0AAV1JYR1_9NEOP</name>
<evidence type="ECO:0000313" key="11">
    <source>
        <dbReference type="EMBL" id="CAK1553548.1"/>
    </source>
</evidence>
<feature type="compositionally biased region" description="Polar residues" evidence="7">
    <location>
        <begin position="207"/>
        <end position="220"/>
    </location>
</feature>
<evidence type="ECO:0000259" key="9">
    <source>
        <dbReference type="PROSITE" id="PS50023"/>
    </source>
</evidence>
<dbReference type="PANTHER" id="PTHR24214">
    <property type="entry name" value="PDZ AND LIM DOMAIN PROTEIN ZASP"/>
    <property type="match status" value="1"/>
</dbReference>
<dbReference type="EMBL" id="CAVLEF010000225">
    <property type="protein sequence ID" value="CAK1553548.1"/>
    <property type="molecule type" value="Genomic_DNA"/>
</dbReference>
<proteinExistence type="predicted"/>
<dbReference type="Pfam" id="PF00412">
    <property type="entry name" value="LIM"/>
    <property type="match status" value="4"/>
</dbReference>
<feature type="compositionally biased region" description="Polar residues" evidence="7">
    <location>
        <begin position="1284"/>
        <end position="1293"/>
    </location>
</feature>
<feature type="compositionally biased region" description="Polar residues" evidence="7">
    <location>
        <begin position="629"/>
        <end position="647"/>
    </location>
</feature>
<gene>
    <name evidence="11" type="ORF">LNINA_LOCUS12529</name>
</gene>
<dbReference type="SMART" id="SM00735">
    <property type="entry name" value="ZM"/>
    <property type="match status" value="1"/>
</dbReference>
<dbReference type="SMART" id="SM00228">
    <property type="entry name" value="PDZ"/>
    <property type="match status" value="1"/>
</dbReference>
<dbReference type="CDD" id="cd09461">
    <property type="entry name" value="LIM3_Enigma_like_1"/>
    <property type="match status" value="1"/>
</dbReference>
<keyword evidence="8" id="KW-0812">Transmembrane</keyword>
<feature type="region of interest" description="Disordered" evidence="7">
    <location>
        <begin position="354"/>
        <end position="409"/>
    </location>
</feature>
<comment type="caution">
    <text evidence="11">The sequence shown here is derived from an EMBL/GenBank/DDBJ whole genome shotgun (WGS) entry which is preliminary data.</text>
</comment>
<keyword evidence="4 6" id="KW-0862">Zinc</keyword>
<evidence type="ECO:0000256" key="2">
    <source>
        <dbReference type="ARBA" id="ARBA00022490"/>
    </source>
</evidence>
<dbReference type="InterPro" id="IPR036034">
    <property type="entry name" value="PDZ_sf"/>
</dbReference>
<evidence type="ECO:0000256" key="4">
    <source>
        <dbReference type="ARBA" id="ARBA00022833"/>
    </source>
</evidence>
<feature type="region of interest" description="Disordered" evidence="7">
    <location>
        <begin position="891"/>
        <end position="916"/>
    </location>
</feature>
<dbReference type="Gene3D" id="2.10.110.10">
    <property type="entry name" value="Cysteine Rich Protein"/>
    <property type="match status" value="4"/>
</dbReference>
<evidence type="ECO:0000256" key="6">
    <source>
        <dbReference type="PROSITE-ProRule" id="PRU00125"/>
    </source>
</evidence>
<evidence type="ECO:0000313" key="12">
    <source>
        <dbReference type="Proteomes" id="UP001497472"/>
    </source>
</evidence>
<dbReference type="FunFam" id="2.10.110.10:FF:000020">
    <property type="entry name" value="PDZ and LIM domain protein 5"/>
    <property type="match status" value="1"/>
</dbReference>
<dbReference type="Gene3D" id="2.30.42.10">
    <property type="match status" value="1"/>
</dbReference>
<dbReference type="CDD" id="cd08368">
    <property type="entry name" value="LIM"/>
    <property type="match status" value="1"/>
</dbReference>
<feature type="region of interest" description="Disordered" evidence="7">
    <location>
        <begin position="1571"/>
        <end position="1592"/>
    </location>
</feature>
<dbReference type="FunFam" id="2.30.42.10:FF:000055">
    <property type="entry name" value="PDZ and LIM domain protein 3"/>
    <property type="match status" value="1"/>
</dbReference>
<dbReference type="PROSITE" id="PS50106">
    <property type="entry name" value="PDZ"/>
    <property type="match status" value="1"/>
</dbReference>
<evidence type="ECO:0000256" key="1">
    <source>
        <dbReference type="ARBA" id="ARBA00004496"/>
    </source>
</evidence>
<dbReference type="InterPro" id="IPR050604">
    <property type="entry name" value="PDZ-LIM_domain"/>
</dbReference>
<feature type="compositionally biased region" description="Low complexity" evidence="7">
    <location>
        <begin position="192"/>
        <end position="206"/>
    </location>
</feature>
<keyword evidence="2" id="KW-0963">Cytoplasm</keyword>
<dbReference type="GO" id="GO:0001725">
    <property type="term" value="C:stress fiber"/>
    <property type="evidence" value="ECO:0007669"/>
    <property type="project" value="TreeGrafter"/>
</dbReference>
<dbReference type="CDD" id="cd09360">
    <property type="entry name" value="LIM_ALP_like"/>
    <property type="match status" value="1"/>
</dbReference>
<feature type="region of interest" description="Disordered" evidence="7">
    <location>
        <begin position="616"/>
        <end position="647"/>
    </location>
</feature>
<feature type="domain" description="LIM zinc-binding" evidence="9">
    <location>
        <begin position="441"/>
        <end position="500"/>
    </location>
</feature>
<dbReference type="InterPro" id="IPR001781">
    <property type="entry name" value="Znf_LIM"/>
</dbReference>
<dbReference type="PROSITE" id="PS50023">
    <property type="entry name" value="LIM_DOMAIN_2"/>
    <property type="match status" value="3"/>
</dbReference>
<evidence type="ECO:0000256" key="7">
    <source>
        <dbReference type="SAM" id="MobiDB-lite"/>
    </source>
</evidence>
<organism evidence="11 12">
    <name type="scientific">Leptosia nina</name>
    <dbReference type="NCBI Taxonomy" id="320188"/>
    <lineage>
        <taxon>Eukaryota</taxon>
        <taxon>Metazoa</taxon>
        <taxon>Ecdysozoa</taxon>
        <taxon>Arthropoda</taxon>
        <taxon>Hexapoda</taxon>
        <taxon>Insecta</taxon>
        <taxon>Pterygota</taxon>
        <taxon>Neoptera</taxon>
        <taxon>Endopterygota</taxon>
        <taxon>Lepidoptera</taxon>
        <taxon>Glossata</taxon>
        <taxon>Ditrysia</taxon>
        <taxon>Papilionoidea</taxon>
        <taxon>Pieridae</taxon>
        <taxon>Pierinae</taxon>
        <taxon>Leptosia</taxon>
    </lineage>
</organism>
<dbReference type="InterPro" id="IPR006643">
    <property type="entry name" value="Zasp-like_motif"/>
</dbReference>
<dbReference type="FunFam" id="2.10.110.10:FF:000073">
    <property type="entry name" value="Uncharacterized protein, isoform Z"/>
    <property type="match status" value="1"/>
</dbReference>
<dbReference type="SUPFAM" id="SSF50156">
    <property type="entry name" value="PDZ domain-like"/>
    <property type="match status" value="1"/>
</dbReference>
<feature type="region of interest" description="Disordered" evidence="7">
    <location>
        <begin position="1243"/>
        <end position="1293"/>
    </location>
</feature>
<dbReference type="CDD" id="cd23068">
    <property type="entry name" value="PDZ_ZASP52-like"/>
    <property type="match status" value="1"/>
</dbReference>
<feature type="domain" description="LIM zinc-binding" evidence="9">
    <location>
        <begin position="1951"/>
        <end position="2010"/>
    </location>
</feature>
<feature type="compositionally biased region" description="Polar residues" evidence="7">
    <location>
        <begin position="896"/>
        <end position="910"/>
    </location>
</feature>
<dbReference type="SUPFAM" id="SSF57716">
    <property type="entry name" value="Glucocorticoid receptor-like (DNA-binding domain)"/>
    <property type="match status" value="4"/>
</dbReference>
<feature type="region of interest" description="Disordered" evidence="7">
    <location>
        <begin position="534"/>
        <end position="555"/>
    </location>
</feature>
<feature type="compositionally biased region" description="Low complexity" evidence="7">
    <location>
        <begin position="1423"/>
        <end position="1437"/>
    </location>
</feature>
<keyword evidence="5 6" id="KW-0440">LIM domain</keyword>
<dbReference type="GO" id="GO:0030036">
    <property type="term" value="P:actin cytoskeleton organization"/>
    <property type="evidence" value="ECO:0007669"/>
    <property type="project" value="TreeGrafter"/>
</dbReference>
<comment type="subcellular location">
    <subcellularLocation>
        <location evidence="1">Cytoplasm</location>
    </subcellularLocation>
</comment>
<dbReference type="PANTHER" id="PTHR24214:SF38">
    <property type="entry name" value="PDZ AND LIM DOMAIN PROTEIN ZASP-RELATED"/>
    <property type="match status" value="1"/>
</dbReference>
<keyword evidence="12" id="KW-1185">Reference proteome</keyword>
<keyword evidence="8" id="KW-1133">Transmembrane helix</keyword>